<dbReference type="Pfam" id="PF00672">
    <property type="entry name" value="HAMP"/>
    <property type="match status" value="1"/>
</dbReference>
<dbReference type="Pfam" id="PF02743">
    <property type="entry name" value="dCache_1"/>
    <property type="match status" value="1"/>
</dbReference>
<dbReference type="PANTHER" id="PTHR32089:SF112">
    <property type="entry name" value="LYSOZYME-LIKE PROTEIN-RELATED"/>
    <property type="match status" value="1"/>
</dbReference>
<dbReference type="GO" id="GO:0007165">
    <property type="term" value="P:signal transduction"/>
    <property type="evidence" value="ECO:0007669"/>
    <property type="project" value="UniProtKB-KW"/>
</dbReference>
<keyword evidence="15" id="KW-1185">Reference proteome</keyword>
<dbReference type="EMBL" id="JAEEGC010000038">
    <property type="protein sequence ID" value="MBV7273163.1"/>
    <property type="molecule type" value="Genomic_DNA"/>
</dbReference>
<evidence type="ECO:0000256" key="2">
    <source>
        <dbReference type="ARBA" id="ARBA00022475"/>
    </source>
</evidence>
<evidence type="ECO:0000313" key="14">
    <source>
        <dbReference type="EMBL" id="MBV7273163.1"/>
    </source>
</evidence>
<dbReference type="CDD" id="cd12914">
    <property type="entry name" value="PDC1_DGC_like"/>
    <property type="match status" value="1"/>
</dbReference>
<proteinExistence type="inferred from homology"/>
<dbReference type="PROSITE" id="PS50885">
    <property type="entry name" value="HAMP"/>
    <property type="match status" value="1"/>
</dbReference>
<keyword evidence="3" id="KW-0145">Chemotaxis</keyword>
<name>A0A949TYE3_9CLOT</name>
<dbReference type="SMART" id="SM00283">
    <property type="entry name" value="MA"/>
    <property type="match status" value="1"/>
</dbReference>
<evidence type="ECO:0000256" key="3">
    <source>
        <dbReference type="ARBA" id="ARBA00022500"/>
    </source>
</evidence>
<dbReference type="InterPro" id="IPR003660">
    <property type="entry name" value="HAMP_dom"/>
</dbReference>
<comment type="subcellular location">
    <subcellularLocation>
        <location evidence="1">Cell membrane</location>
        <topology evidence="1">Multi-pass membrane protein</topology>
    </subcellularLocation>
</comment>
<dbReference type="Proteomes" id="UP000694308">
    <property type="component" value="Unassembled WGS sequence"/>
</dbReference>
<organism evidence="14 15">
    <name type="scientific">Clostridium thailandense</name>
    <dbReference type="NCBI Taxonomy" id="2794346"/>
    <lineage>
        <taxon>Bacteria</taxon>
        <taxon>Bacillati</taxon>
        <taxon>Bacillota</taxon>
        <taxon>Clostridia</taxon>
        <taxon>Eubacteriales</taxon>
        <taxon>Clostridiaceae</taxon>
        <taxon>Clostridium</taxon>
    </lineage>
</organism>
<comment type="caution">
    <text evidence="14">The sequence shown here is derived from an EMBL/GenBank/DDBJ whole genome shotgun (WGS) entry which is preliminary data.</text>
</comment>
<dbReference type="PROSITE" id="PS50111">
    <property type="entry name" value="CHEMOTAXIS_TRANSDUC_2"/>
    <property type="match status" value="1"/>
</dbReference>
<dbReference type="GO" id="GO:0005886">
    <property type="term" value="C:plasma membrane"/>
    <property type="evidence" value="ECO:0007669"/>
    <property type="project" value="UniProtKB-SubCell"/>
</dbReference>
<evidence type="ECO:0000313" key="15">
    <source>
        <dbReference type="Proteomes" id="UP000694308"/>
    </source>
</evidence>
<sequence>MKIKSKFIMIITSFSIIPLIIAGILIFFINSRISTDIAKNNLTNQERSVKTSLENLEAIMEKIGNEMSYSKNIIDYLSETSLGKKDSVLEDEIINEFKRYQIHYEFYEDIILIDKNGMGILDAVGGASGKDLSKTDYFMEVKKQKRIYISPAGKSDITKKPVFAISEPVLDKNGELLGVIVQTINLKLLSKKYIINNKVGETGYIYILQSDGTTIAHPNESEILNKTILNNDFGKKIVSTKKGIMEYNYGGIEKLSAYDYNENLGWIFVATVPMSEITKANVTIIKVILFITILCVVLSAIMAIFIGKSMSQPIEKVSKSMDEIAQGDFTIRLNIKGEDEIGNMSNKLNTTLNSVSDSLRVVKNASLQLGESASVLSNTSVGMVSAANEVSYSIQEISKGATSQAEELSDVLGLLTNLVREIDMVEQKLSEVNNNTKSAENKAVEGEDKIYELIHIIVKIKQSYDIVIQKVNGLSSTVFEIGKITDAISNIAEQTNLLALNASIEAARAGEHGKGFTVVAEEVRKLAEESNISSKQIIGLVKSITSETNEVMENSNKVGKLLEEQAVTANDTIISFEDIISSVKSVPKFIDETEDTLGNAVKDNKIVLEKIQKISAVAQDISATSQEISASSEELLASSEEVSHMASNVDKDSSKLRTKIDLFKIK</sequence>
<dbReference type="CDD" id="cd06225">
    <property type="entry name" value="HAMP"/>
    <property type="match status" value="1"/>
</dbReference>
<evidence type="ECO:0000256" key="5">
    <source>
        <dbReference type="ARBA" id="ARBA00022989"/>
    </source>
</evidence>
<evidence type="ECO:0000259" key="13">
    <source>
        <dbReference type="PROSITE" id="PS50885"/>
    </source>
</evidence>
<evidence type="ECO:0000256" key="9">
    <source>
        <dbReference type="PROSITE-ProRule" id="PRU00284"/>
    </source>
</evidence>
<evidence type="ECO:0000256" key="1">
    <source>
        <dbReference type="ARBA" id="ARBA00004651"/>
    </source>
</evidence>
<keyword evidence="6 11" id="KW-0472">Membrane</keyword>
<feature type="coiled-coil region" evidence="10">
    <location>
        <begin position="415"/>
        <end position="449"/>
    </location>
</feature>
<feature type="transmembrane region" description="Helical" evidence="11">
    <location>
        <begin position="7"/>
        <end position="29"/>
    </location>
</feature>
<accession>A0A949TYE3</accession>
<dbReference type="InterPro" id="IPR004089">
    <property type="entry name" value="MCPsignal_dom"/>
</dbReference>
<dbReference type="CDD" id="cd11386">
    <property type="entry name" value="MCP_signal"/>
    <property type="match status" value="1"/>
</dbReference>
<comment type="similarity">
    <text evidence="8">Belongs to the methyl-accepting chemotaxis (MCP) protein family.</text>
</comment>
<gene>
    <name evidence="14" type="ORF">I6U48_09600</name>
</gene>
<feature type="transmembrane region" description="Helical" evidence="11">
    <location>
        <begin position="284"/>
        <end position="306"/>
    </location>
</feature>
<dbReference type="GO" id="GO:0006935">
    <property type="term" value="P:chemotaxis"/>
    <property type="evidence" value="ECO:0007669"/>
    <property type="project" value="UniProtKB-KW"/>
</dbReference>
<dbReference type="SMART" id="SM00304">
    <property type="entry name" value="HAMP"/>
    <property type="match status" value="1"/>
</dbReference>
<evidence type="ECO:0000256" key="4">
    <source>
        <dbReference type="ARBA" id="ARBA00022692"/>
    </source>
</evidence>
<keyword evidence="7 9" id="KW-0807">Transducer</keyword>
<evidence type="ECO:0000256" key="10">
    <source>
        <dbReference type="SAM" id="Coils"/>
    </source>
</evidence>
<keyword evidence="2" id="KW-1003">Cell membrane</keyword>
<dbReference type="InterPro" id="IPR033479">
    <property type="entry name" value="dCache_1"/>
</dbReference>
<dbReference type="PANTHER" id="PTHR32089">
    <property type="entry name" value="METHYL-ACCEPTING CHEMOTAXIS PROTEIN MCPB"/>
    <property type="match status" value="1"/>
</dbReference>
<evidence type="ECO:0000256" key="11">
    <source>
        <dbReference type="SAM" id="Phobius"/>
    </source>
</evidence>
<dbReference type="AlphaFoldDB" id="A0A949TYE3"/>
<evidence type="ECO:0000259" key="12">
    <source>
        <dbReference type="PROSITE" id="PS50111"/>
    </source>
</evidence>
<keyword evidence="10" id="KW-0175">Coiled coil</keyword>
<keyword evidence="4 11" id="KW-0812">Transmembrane</keyword>
<protein>
    <submittedName>
        <fullName evidence="14">Methyl-accepting chemotaxis protein</fullName>
    </submittedName>
</protein>
<dbReference type="RefSeq" id="WP_218320192.1">
    <property type="nucleotide sequence ID" value="NZ_JAEEGC010000038.1"/>
</dbReference>
<evidence type="ECO:0000256" key="8">
    <source>
        <dbReference type="ARBA" id="ARBA00029447"/>
    </source>
</evidence>
<dbReference type="CDD" id="cd12912">
    <property type="entry name" value="PDC2_MCP_like"/>
    <property type="match status" value="1"/>
</dbReference>
<feature type="domain" description="HAMP" evidence="13">
    <location>
        <begin position="308"/>
        <end position="360"/>
    </location>
</feature>
<keyword evidence="5 11" id="KW-1133">Transmembrane helix</keyword>
<evidence type="ECO:0000256" key="7">
    <source>
        <dbReference type="ARBA" id="ARBA00023224"/>
    </source>
</evidence>
<evidence type="ECO:0000256" key="6">
    <source>
        <dbReference type="ARBA" id="ARBA00023136"/>
    </source>
</evidence>
<feature type="domain" description="Methyl-accepting transducer" evidence="12">
    <location>
        <begin position="379"/>
        <end position="636"/>
    </location>
</feature>
<dbReference type="Pfam" id="PF00015">
    <property type="entry name" value="MCPsignal"/>
    <property type="match status" value="1"/>
</dbReference>
<reference evidence="14" key="1">
    <citation type="submission" date="2020-12" db="EMBL/GenBank/DDBJ databases">
        <title>Clostridium thailandense sp. nov., a novel acetogenic bacterium isolated from peat land soil in Thailand.</title>
        <authorList>
            <person name="Chaikitkaew S."/>
            <person name="Birkeland N.K."/>
        </authorList>
    </citation>
    <scope>NUCLEOTIDE SEQUENCE</scope>
    <source>
        <strain evidence="14">PL3</strain>
    </source>
</reference>